<dbReference type="AlphaFoldDB" id="A0A4Q1AXK7"/>
<reference evidence="1 2" key="1">
    <citation type="submission" date="2017-10" db="EMBL/GenBank/DDBJ databases">
        <title>Genomics of the genus Arcobacter.</title>
        <authorList>
            <person name="Perez-Cataluna A."/>
            <person name="Figueras M.J."/>
        </authorList>
    </citation>
    <scope>NUCLEOTIDE SEQUENCE [LARGE SCALE GENOMIC DNA]</scope>
    <source>
        <strain evidence="1 2">CECT 8441</strain>
    </source>
</reference>
<dbReference type="Proteomes" id="UP000289758">
    <property type="component" value="Unassembled WGS sequence"/>
</dbReference>
<evidence type="ECO:0008006" key="3">
    <source>
        <dbReference type="Google" id="ProtNLM"/>
    </source>
</evidence>
<name>A0A4Q1AXK7_9BACT</name>
<accession>A0A4Q1AXK7</accession>
<dbReference type="Gene3D" id="2.120.10.10">
    <property type="match status" value="1"/>
</dbReference>
<dbReference type="InterPro" id="IPR023296">
    <property type="entry name" value="Glyco_hydro_beta-prop_sf"/>
</dbReference>
<dbReference type="OrthoDB" id="20875at2"/>
<evidence type="ECO:0000313" key="2">
    <source>
        <dbReference type="Proteomes" id="UP000289758"/>
    </source>
</evidence>
<protein>
    <recommendedName>
        <fullName evidence="3">Exo-alpha-sialidase</fullName>
    </recommendedName>
</protein>
<keyword evidence="2" id="KW-1185">Reference proteome</keyword>
<comment type="caution">
    <text evidence="1">The sequence shown here is derived from an EMBL/GenBank/DDBJ whole genome shotgun (WGS) entry which is preliminary data.</text>
</comment>
<dbReference type="CDD" id="cd15482">
    <property type="entry name" value="Sialidase_non-viral"/>
    <property type="match status" value="1"/>
</dbReference>
<dbReference type="SUPFAM" id="SSF75005">
    <property type="entry name" value="Arabinanase/levansucrase/invertase"/>
    <property type="match status" value="1"/>
</dbReference>
<sequence>MKDKFELISVDKIWDKAPHNAFTDLIRYDNSWYCTFREGEDHFTNGKIRVISSKDGKKWKNIKFFRNKKFDYRDPKFSITAKNELMINTAIHTIDSSNKNLYQSATWLCNDGKNWSEAYICESGKDSWRWSVSWVDKKAYSVAYIGKDRLGCLYSSKDGKTWKVVKKEFFPDSLSLGNESSILFLKNKDAYCLLRRDNGTCTGVLGYSKPPYKNWNWKDLEVRIGGPKMIFLEEKNLFLTVVRLNDEKVRTSLCLIDPKKSKLKEVLELPSCGDTSYAGMVYFEDILWISYYSSHEDNKTSIYLAKVKIS</sequence>
<dbReference type="EMBL" id="PDKK01000002">
    <property type="protein sequence ID" value="RXK07626.1"/>
    <property type="molecule type" value="Genomic_DNA"/>
</dbReference>
<gene>
    <name evidence="1" type="ORF">CRV07_03965</name>
</gene>
<organism evidence="1 2">
    <name type="scientific">Halarcobacter ebronensis</name>
    <dbReference type="NCBI Taxonomy" id="1462615"/>
    <lineage>
        <taxon>Bacteria</taxon>
        <taxon>Pseudomonadati</taxon>
        <taxon>Campylobacterota</taxon>
        <taxon>Epsilonproteobacteria</taxon>
        <taxon>Campylobacterales</taxon>
        <taxon>Arcobacteraceae</taxon>
        <taxon>Halarcobacter</taxon>
    </lineage>
</organism>
<proteinExistence type="predicted"/>
<evidence type="ECO:0000313" key="1">
    <source>
        <dbReference type="EMBL" id="RXK07626.1"/>
    </source>
</evidence>
<dbReference type="RefSeq" id="WP_129086504.1">
    <property type="nucleotide sequence ID" value="NZ_CP053836.1"/>
</dbReference>